<dbReference type="KEGG" id="bfo:118416264"/>
<evidence type="ECO:0000259" key="2">
    <source>
        <dbReference type="Pfam" id="PF25794"/>
    </source>
</evidence>
<organism evidence="3 4">
    <name type="scientific">Branchiostoma floridae</name>
    <name type="common">Florida lancelet</name>
    <name type="synonym">Amphioxus</name>
    <dbReference type="NCBI Taxonomy" id="7739"/>
    <lineage>
        <taxon>Eukaryota</taxon>
        <taxon>Metazoa</taxon>
        <taxon>Chordata</taxon>
        <taxon>Cephalochordata</taxon>
        <taxon>Leptocardii</taxon>
        <taxon>Amphioxiformes</taxon>
        <taxon>Branchiostomatidae</taxon>
        <taxon>Branchiostoma</taxon>
    </lineage>
</organism>
<evidence type="ECO:0000313" key="4">
    <source>
        <dbReference type="RefSeq" id="XP_035677243.1"/>
    </source>
</evidence>
<dbReference type="PANTHER" id="PTHR46919">
    <property type="entry name" value="ZINC FINGER, C3HC4 TYPE (RING FINGER) FAMILY PROTEIN"/>
    <property type="match status" value="1"/>
</dbReference>
<dbReference type="NCBIfam" id="NF047352">
    <property type="entry name" value="P_loop_sacsin"/>
    <property type="match status" value="3"/>
</dbReference>
<dbReference type="Proteomes" id="UP000001554">
    <property type="component" value="Chromosome 5"/>
</dbReference>
<gene>
    <name evidence="4" type="primary">LOC118416264</name>
</gene>
<dbReference type="Gene3D" id="3.30.565.10">
    <property type="entry name" value="Histidine kinase-like ATPase, C-terminal domain"/>
    <property type="match status" value="1"/>
</dbReference>
<reference evidence="4" key="2">
    <citation type="submission" date="2025-08" db="UniProtKB">
        <authorList>
            <consortium name="RefSeq"/>
        </authorList>
    </citation>
    <scope>IDENTIFICATION</scope>
    <source>
        <strain evidence="4">S238N-H82</strain>
        <tissue evidence="4">Testes</tissue>
    </source>
</reference>
<feature type="domain" description="Sacsin/Nov" evidence="2">
    <location>
        <begin position="22"/>
        <end position="237"/>
    </location>
</feature>
<protein>
    <submittedName>
        <fullName evidence="4">Sacsin-like</fullName>
    </submittedName>
</protein>
<reference evidence="3" key="1">
    <citation type="journal article" date="2020" name="Nat. Ecol. Evol.">
        <title>Deeply conserved synteny resolves early events in vertebrate evolution.</title>
        <authorList>
            <person name="Simakov O."/>
            <person name="Marletaz F."/>
            <person name="Yue J.X."/>
            <person name="O'Connell B."/>
            <person name="Jenkins J."/>
            <person name="Brandt A."/>
            <person name="Calef R."/>
            <person name="Tung C.H."/>
            <person name="Huang T.K."/>
            <person name="Schmutz J."/>
            <person name="Satoh N."/>
            <person name="Yu J.K."/>
            <person name="Putnam N.H."/>
            <person name="Green R.E."/>
            <person name="Rokhsar D.S."/>
        </authorList>
    </citation>
    <scope>NUCLEOTIDE SEQUENCE [LARGE SCALE GENOMIC DNA]</scope>
    <source>
        <strain evidence="3">S238N-H82</strain>
    </source>
</reference>
<dbReference type="InterPro" id="IPR036890">
    <property type="entry name" value="HATPase_C_sf"/>
</dbReference>
<accession>A0A9J7L956</accession>
<dbReference type="InterPro" id="IPR036869">
    <property type="entry name" value="J_dom_sf"/>
</dbReference>
<feature type="region of interest" description="Disordered" evidence="1">
    <location>
        <begin position="3593"/>
        <end position="3670"/>
    </location>
</feature>
<sequence>MAGLLEEGESFGQFLPPFAQHLKENILQKYPDSGQILKELIQNADDADATEVSFLLDHTDYNTRGVRCRYPELQEYQGPALYAFNNGVFTEQDWEGIRATEQGAKRKDPFRIGRFGVGFNSVYHITDLPSVMSGDYILILDPLCKKFSGGGQRFEISSLSNKSRYAEFLPFLDKLGHSTHYPNTLFRFPLRAAPSYLSDTIYTPERMQERFSELLEDQDCLLLFLKNIEKVAFTERESPDIPEDELTTLTKSQENLPGWKSFLQDVSDGEVDVEICDRVTTTIESGSQRISNQWLVKNKVYDVTRSAEPRLLEQLRVLPWVGVAMPIHNTTQGRVFCFLPLPSDPENATGLPVHVHGYFGLSDNRRSITWTSSDQQDQTTRWNTMLMTDLIPSIYAELMEEATNLLKNDSQLVLLPLRKEKVLYTDHPGESQLPSSIVRILSQLGYYVIPGRKPYFLEHDDLEDYIVNPTPSGILALLHGREEDVKQFLSAKQKLELRSFLANVENASLSRRHVEVLKSLPILQYKTDTTESTTAKFISAGEASAAAPSDSLWPVPEGLPVKRKLLCPYDSSSQKIIRLLGIPELSTAEFLRDDIFSQIPSLPNSKVEKLMTWVLDRLLPLKQQMGKFKACLKDIRFVPLQNGTRVTVPELFYPGSQMIKDLFAGENVFPTGTYGEERRLSQLKSLGLKESPTRSDIISCARKVPVVRDNFVKERKAKAVLHYINTYAHEFEEDEVEMLGKVAWVPCQQHAPDAYPVGLKWYAGENKVTATLADVSSKTMNILVGSTMPILDGDPSEDFKSAFEWPKPPPTTKVAQHLQSVIQAYMSSTPTRGLGMLDMAIQIYQYFADRQVTRERLEKKFSRFGLTDWVWNGSAFTSPERVAVSSDITFDLSPYLFVLPSPLTSNGRLREFFLQMGVSDTLGDEHVVRVLHDIQQECGDGESLSQSQLDFCIKIINFLTKNCSKVCTTEGLLVPTQDNDGETRLAPPEDCMYCESDWLREEGLDYKMGRSFRTLHQSISPKMAKLLGIPSLTHRLVQPTALGPGMQLFGQKEPITRRLKTIIDEYKEGPGIFYELIQNADDAGATEVKFAVDWRQNTQVRKSLLSPGMAACQGPALWAYNNKVFTDEDIQNITEISGATKKTDTNKIGRFGLGFNSVYHMTDVPSFVSRHYFVCFDPHTTHLAPMVNRLEPGMKIEWNREEIQNIYTDQFKPYDGIFGCNIFNSDTPYPATLFRFPFRTKQEAQNSEISSTVYDRNRVSRLLTHFAQNLDTLLLFTQHVRSVTVIEMDEKGRYNELMHVKSKLKPLIEELVPRGTEDQPLGLLQTASSYMEGQRKKHPPEIPSMLNEIVINRRSVIETDTSITRRWLVSSCIGSAESLSMAKTKQGRANGLLPCASVAAYLITDTNLPKAVVGNAFCFLPLPECTGLPVHVNAPFAIFSNRQGICKTSGSGIEQSLEVEWNTCLLRDAIPTAYLTLLQHLALLQESSGALISDPFCIWPNPSRVHDPLFRDNLVPCFYEKVVASPSPPNVLLSLDQNWISIQEATFLYPSIRESKIGAEARDILCIWIGQQLTVQEEVVDLPKWVFEGFLTCEDSGQVVEGRALSLDTLFKDVFCPAVNQGYLEDHRSTLDRFVLYLLDEVFDELSAGGTISYSSLQDLPCVPTSPQGALLRCPSELVHPTGTVATLFYEDDHRFPYGKELNKRKRMDSLVQLGMMKESLPWELLLERATSCQTLYLEDPNKALNRMSFLYKFVDSTPALCRDKANMVRLARIAVKHLLMVAQKPPDDENSTEILPDFCHAIYSLLQRTACTTRTVKGKDGRTFEKWSFSDDVVRNTLINSENITPFVYTSRGFVTPRELAFENHGRVMKTLGVVPKELQPYRDFLRCCGVRRFFEAKDFVVALENMASTYGSHPLSQSDLEDSLALADNLEREHWRLVSAYFSGVQMPLDRVFLPDREGTLRLVSQLAYNDARWLPEDPSIPYYVHDNIPFKLAVKFFGVKTVRSQLVDQTAGDFCDIGQDFGQGEELTDRIKGILESYSTGIDIFKELLQNADDAGATEVKFIYDTRCHSDKKIFDKEWKYLQGPSLLVYNNRTFSQSDIDAIQKIGRGNKQEKGSTIGQFGVGFNAVYHLTDCPSFITDSETMCIFDPHARYVPGATMRRPGRLIPMETLEEKFPDVLKTFFVPNEEAPLEGSTLFRFPLRTEQMPSSKITDKTFTPTEIYSMMTLFWKEANQAILFLNNVEKVSFASIEMQTREYYIEHYVVRKVLNETTKAKRGAIANHVQGQLAHGQGADSTHDILSISPIQKSHQVVIEKTYARDVSVSRWLISERVGFDKRPDLHAEELSFARLKCIMPRVAVAASLEETISGRPQAPFVLPSSTKFRGKAFCYLPLPTPTTCLPVHVNGHFALDSSRRNLASSGLHGMWNELLKTQLLAPAYVSLLVAAKEELLSPTSHEGFNLNQYCSLFPTVNKDADPASFNALAAELYRIIASKDENLLPVVVEKDRSVYFQSPSGCLFEDERDSDIEAESPGEAQSHAAKKVLLSIGCNVVETEYMGSVYTHFLHAGSPVKQFSPSSVIQWLRAQNLPDLQVLNILEKLQCPFVNDCLLGGGLTIVHRSLASPTSSEDVLTVLEGVMKEGHNLEGILKEQESSYLLVHIQRDIEHLSPKSVDILKSLPVFQTLDGAQRSLRGFEEVLVLDTNAQAGPFMINALLMYTGCIVLRRNETLFSLYKAVGVETVSQVTLHVKYILPNFSLLRTSEQRLFYISYIKDHVLPFLAPASPERIQLLQKLRSTAFIPNVDGELVTADQFYSPREPLFVVAKDHVNFIEFPPRPFCDETWIEFLQEVGLHTMMEPHRFVQCTGTVEEQLHGGWAAESTSLEQLAKDLVTYLFEHENDLQSVLEEVSETCFIPCHRISQHLMDIHPSVDVDPVCFRGSVTSDHESLIWTTSLALPEWASPPTDELKELLSVQDNPPLDDVLDNCMNICYGVEDGDVDGNVLRVMQKIYHFLQESCKESSCHCFEDKGLLPGEGCDNCQLISRTLSSVPCVLVEVGSHIRLSDGAKVVFEMSHEDKAIFDGYLFRLHRKLAAHEALFGCLGATESITLAKYALVLSELANSDTFLDEDTLPWKAACKAVARIVELSCGENGPEQWHEFVSQTTDPILYLPTHLNTLVPSQDIVIIEGKGFDPSTTENLNNNVLTPWLTLSRTAVESIPEDFRPVFLSDITEEKFSESSSLCEDGAQCAFRAFYAKTFLDEQFCRLLALAISVRGKCIDKSGLIPEVRSRLAGVELHCYRTIELQRLDRENLDSLSDKGKELQAYLSVKSTAEGSSCVNIYLKHNAIFGGNANILAFSFQLAKALCDLFKEYDMDLESVVEEVMKIQPTTDTLQRTRRSVDLGSPCNESRVSHRPDIEFEEGEIVAYRLPNAGQQEQAFHAVFAKVVKEEKIDELDNKEEGDELKAITSGQEVALLQTNMSLDFERVFEIHLHDDDEIMLVKVTDLYKIGEDQAVQIMPEPEAAFQHVTQVLEEAWDLEEDDHMRVVGRLFLYWHPKSNQSDEDFAQRVIEHIRSEIRRFLREDEESSSLSGACSAVDHKSSYHGGHGVSRNGSNDLHDVYINERGPGPLSFTPGPLSITHTSSSQLLPSPGYQGTRRPRGFHSRRRSVRKMTGRSSHLFLIVQHQDVPKGKRKSHNRKLCDSDYDEMFSQLEDLIIGQRTHDDEGRVLEFRGFARLNSLDTTDSAGSQRDVIARTLYPDHE</sequence>
<name>A0A9J7L956_BRAFL</name>
<dbReference type="RefSeq" id="XP_035677243.1">
    <property type="nucleotide sequence ID" value="XM_035821350.1"/>
</dbReference>
<dbReference type="PANTHER" id="PTHR46919:SF2">
    <property type="entry name" value="SACSIN"/>
    <property type="match status" value="1"/>
</dbReference>
<dbReference type="OMA" id="DERICNE"/>
<dbReference type="Pfam" id="PF25794">
    <property type="entry name" value="SACS"/>
    <property type="match status" value="3"/>
</dbReference>
<keyword evidence="3" id="KW-1185">Reference proteome</keyword>
<feature type="compositionally biased region" description="Polar residues" evidence="1">
    <location>
        <begin position="3641"/>
        <end position="3650"/>
    </location>
</feature>
<evidence type="ECO:0000313" key="3">
    <source>
        <dbReference type="Proteomes" id="UP000001554"/>
    </source>
</evidence>
<feature type="domain" description="Sacsin/Nov" evidence="2">
    <location>
        <begin position="2028"/>
        <end position="2258"/>
    </location>
</feature>
<feature type="domain" description="Sacsin/Nov" evidence="2">
    <location>
        <begin position="1052"/>
        <end position="1293"/>
    </location>
</feature>
<dbReference type="SUPFAM" id="SSF55874">
    <property type="entry name" value="ATPase domain of HSP90 chaperone/DNA topoisomerase II/histidine kinase"/>
    <property type="match status" value="3"/>
</dbReference>
<dbReference type="OrthoDB" id="5963011at2759"/>
<feature type="compositionally biased region" description="Basic residues" evidence="1">
    <location>
        <begin position="3659"/>
        <end position="3670"/>
    </location>
</feature>
<dbReference type="InterPro" id="IPR058210">
    <property type="entry name" value="SACS/Nov_dom"/>
</dbReference>
<proteinExistence type="predicted"/>
<dbReference type="GeneID" id="118416264"/>
<evidence type="ECO:0000256" key="1">
    <source>
        <dbReference type="SAM" id="MobiDB-lite"/>
    </source>
</evidence>
<dbReference type="Gene3D" id="1.10.287.110">
    <property type="entry name" value="DnaJ domain"/>
    <property type="match status" value="1"/>
</dbReference>